<sequence>MKYTVIEHFSHPHLLLWNSAETVPYQCDGCKELGFKACYRCEYVDCDFHLHEECATASSSTFHTFFKKCDFKFHEKAPGECPRYCDACGKDVLGFVYQCTHKKPYDLHPCCVKLQHTIKGDGIELKLSKKVSSKCLKCQSKEVSKGIKGWSYVSTCGQYCYHVACVKDMVLENWKNGNFVQQSDAIELSSLEMQSMVPSQELVMQCGESSSRRKGSRYWSIAKLVLQLIVSAIFGDPTYGVVAFVESLFSN</sequence>
<evidence type="ECO:0008006" key="3">
    <source>
        <dbReference type="Google" id="ProtNLM"/>
    </source>
</evidence>
<proteinExistence type="predicted"/>
<dbReference type="Proteomes" id="UP001415857">
    <property type="component" value="Unassembled WGS sequence"/>
</dbReference>
<dbReference type="AlphaFoldDB" id="A0AAP0RRS7"/>
<accession>A0AAP0RRS7</accession>
<dbReference type="SUPFAM" id="SSF57889">
    <property type="entry name" value="Cysteine-rich domain"/>
    <property type="match status" value="2"/>
</dbReference>
<evidence type="ECO:0000313" key="1">
    <source>
        <dbReference type="EMBL" id="KAK9283443.1"/>
    </source>
</evidence>
<name>A0AAP0RRS7_LIQFO</name>
<dbReference type="InterPro" id="IPR046349">
    <property type="entry name" value="C1-like_sf"/>
</dbReference>
<gene>
    <name evidence="1" type="ORF">L1049_011685</name>
</gene>
<dbReference type="PANTHER" id="PTHR46477">
    <property type="entry name" value="CYSTEINE/HISTIDINE-RICH C1 DOMAIN FAMILY PROTEIN"/>
    <property type="match status" value="1"/>
</dbReference>
<evidence type="ECO:0000313" key="2">
    <source>
        <dbReference type="Proteomes" id="UP001415857"/>
    </source>
</evidence>
<organism evidence="1 2">
    <name type="scientific">Liquidambar formosana</name>
    <name type="common">Formosan gum</name>
    <dbReference type="NCBI Taxonomy" id="63359"/>
    <lineage>
        <taxon>Eukaryota</taxon>
        <taxon>Viridiplantae</taxon>
        <taxon>Streptophyta</taxon>
        <taxon>Embryophyta</taxon>
        <taxon>Tracheophyta</taxon>
        <taxon>Spermatophyta</taxon>
        <taxon>Magnoliopsida</taxon>
        <taxon>eudicotyledons</taxon>
        <taxon>Gunneridae</taxon>
        <taxon>Pentapetalae</taxon>
        <taxon>Saxifragales</taxon>
        <taxon>Altingiaceae</taxon>
        <taxon>Liquidambar</taxon>
    </lineage>
</organism>
<dbReference type="PANTHER" id="PTHR46477:SF15">
    <property type="entry name" value="CYSTEINE_HISTIDINE-RICH C1 DOMAIN PROTEIN"/>
    <property type="match status" value="1"/>
</dbReference>
<dbReference type="EMBL" id="JBBPBK010000006">
    <property type="protein sequence ID" value="KAK9283443.1"/>
    <property type="molecule type" value="Genomic_DNA"/>
</dbReference>
<keyword evidence="2" id="KW-1185">Reference proteome</keyword>
<comment type="caution">
    <text evidence="1">The sequence shown here is derived from an EMBL/GenBank/DDBJ whole genome shotgun (WGS) entry which is preliminary data.</text>
</comment>
<protein>
    <recommendedName>
        <fullName evidence="3">DC1 domain-containing protein</fullName>
    </recommendedName>
</protein>
<reference evidence="1 2" key="1">
    <citation type="journal article" date="2024" name="Plant J.">
        <title>Genome sequences and population genomics reveal climatic adaptation and genomic divergence between two closely related sweetgum species.</title>
        <authorList>
            <person name="Xu W.Q."/>
            <person name="Ren C.Q."/>
            <person name="Zhang X.Y."/>
            <person name="Comes H.P."/>
            <person name="Liu X.H."/>
            <person name="Li Y.G."/>
            <person name="Kettle C.J."/>
            <person name="Jalonen R."/>
            <person name="Gaisberger H."/>
            <person name="Ma Y.Z."/>
            <person name="Qiu Y.X."/>
        </authorList>
    </citation>
    <scope>NUCLEOTIDE SEQUENCE [LARGE SCALE GENOMIC DNA]</scope>
    <source>
        <strain evidence="1">Hangzhou</strain>
    </source>
</reference>